<accession>A0A4Y7JI98</accession>
<dbReference type="Gramene" id="RZC59528">
    <property type="protein sequence ID" value="RZC59528"/>
    <property type="gene ID" value="C5167_006831"/>
</dbReference>
<keyword evidence="2" id="KW-1185">Reference proteome</keyword>
<name>A0A4Y7JI98_PAPSO</name>
<gene>
    <name evidence="1" type="ORF">C5167_006831</name>
</gene>
<protein>
    <submittedName>
        <fullName evidence="1">Uncharacterized protein</fullName>
    </submittedName>
</protein>
<evidence type="ECO:0000313" key="2">
    <source>
        <dbReference type="Proteomes" id="UP000316621"/>
    </source>
</evidence>
<dbReference type="Proteomes" id="UP000316621">
    <property type="component" value="Chromosome 4"/>
</dbReference>
<evidence type="ECO:0000313" key="1">
    <source>
        <dbReference type="EMBL" id="RZC59528.1"/>
    </source>
</evidence>
<proteinExistence type="predicted"/>
<dbReference type="AlphaFoldDB" id="A0A4Y7JI98"/>
<sequence>MKDWYQDKGAVAPGVPPALVLRLGLVVEPNLRPDIFYEIERN</sequence>
<reference evidence="1 2" key="1">
    <citation type="journal article" date="2018" name="Science">
        <title>The opium poppy genome and morphinan production.</title>
        <authorList>
            <person name="Guo L."/>
            <person name="Winzer T."/>
            <person name="Yang X."/>
            <person name="Li Y."/>
            <person name="Ning Z."/>
            <person name="He Z."/>
            <person name="Teodor R."/>
            <person name="Lu Y."/>
            <person name="Bowser T.A."/>
            <person name="Graham I.A."/>
            <person name="Ye K."/>
        </authorList>
    </citation>
    <scope>NUCLEOTIDE SEQUENCE [LARGE SCALE GENOMIC DNA]</scope>
    <source>
        <strain evidence="2">cv. HN1</strain>
        <tissue evidence="1">Leaves</tissue>
    </source>
</reference>
<dbReference type="EMBL" id="CM010718">
    <property type="protein sequence ID" value="RZC59528.1"/>
    <property type="molecule type" value="Genomic_DNA"/>
</dbReference>
<organism evidence="1 2">
    <name type="scientific">Papaver somniferum</name>
    <name type="common">Opium poppy</name>
    <dbReference type="NCBI Taxonomy" id="3469"/>
    <lineage>
        <taxon>Eukaryota</taxon>
        <taxon>Viridiplantae</taxon>
        <taxon>Streptophyta</taxon>
        <taxon>Embryophyta</taxon>
        <taxon>Tracheophyta</taxon>
        <taxon>Spermatophyta</taxon>
        <taxon>Magnoliopsida</taxon>
        <taxon>Ranunculales</taxon>
        <taxon>Papaveraceae</taxon>
        <taxon>Papaveroideae</taxon>
        <taxon>Papaver</taxon>
    </lineage>
</organism>